<accession>A0A8C4T224</accession>
<dbReference type="PROSITE" id="PS01209">
    <property type="entry name" value="LDLRA_1"/>
    <property type="match status" value="1"/>
</dbReference>
<evidence type="ECO:0000313" key="5">
    <source>
        <dbReference type="Proteomes" id="UP000694620"/>
    </source>
</evidence>
<dbReference type="InterPro" id="IPR023415">
    <property type="entry name" value="LDLR_class-A_CS"/>
</dbReference>
<reference evidence="4" key="2">
    <citation type="submission" date="2025-08" db="UniProtKB">
        <authorList>
            <consortium name="Ensembl"/>
        </authorList>
    </citation>
    <scope>IDENTIFICATION</scope>
</reference>
<dbReference type="Proteomes" id="UP000694620">
    <property type="component" value="Chromosome 7"/>
</dbReference>
<dbReference type="AlphaFoldDB" id="A0A8C4T224"/>
<dbReference type="InterPro" id="IPR036055">
    <property type="entry name" value="LDL_receptor-like_sf"/>
</dbReference>
<dbReference type="InterPro" id="IPR002172">
    <property type="entry name" value="LDrepeatLR_classA_rpt"/>
</dbReference>
<evidence type="ECO:0000259" key="3">
    <source>
        <dbReference type="Pfam" id="PF25241"/>
    </source>
</evidence>
<name>A0A8C4T224_ERPCA</name>
<dbReference type="PROSITE" id="PS50068">
    <property type="entry name" value="LDLRA_2"/>
    <property type="match status" value="1"/>
</dbReference>
<keyword evidence="1" id="KW-1015">Disulfide bond</keyword>
<reference evidence="4" key="3">
    <citation type="submission" date="2025-09" db="UniProtKB">
        <authorList>
            <consortium name="Ensembl"/>
        </authorList>
    </citation>
    <scope>IDENTIFICATION</scope>
</reference>
<dbReference type="GeneTree" id="ENSGT00390000008557"/>
<protein>
    <recommendedName>
        <fullName evidence="3">LDLRAD1-like C-terminal domain-containing protein</fullName>
    </recommendedName>
</protein>
<comment type="caution">
    <text evidence="2">Lacks conserved residue(s) required for the propagation of feature annotation.</text>
</comment>
<sequence>MKARPGPNQKINKVFVQRYSQIWIVNISAIVELARGHILSGGVTLVTAYCFHIVDVIDEYAYINLVVGLYTRTCSLQSNSSGFLCDDRTTCLTASRICDGKVDCHNGEDESKLYCGNLPHSLPSDLVFMCANKISWTYIDNVCDAKNDCGDCSDETTKKCLSCLGWRCNTVFFKDCDCIPKSRCKDTFQDCDDWSDENVCQP</sequence>
<dbReference type="SMART" id="SM00192">
    <property type="entry name" value="LDLa"/>
    <property type="match status" value="2"/>
</dbReference>
<keyword evidence="5" id="KW-1185">Reference proteome</keyword>
<organism evidence="4 5">
    <name type="scientific">Erpetoichthys calabaricus</name>
    <name type="common">Rope fish</name>
    <name type="synonym">Calamoichthys calabaricus</name>
    <dbReference type="NCBI Taxonomy" id="27687"/>
    <lineage>
        <taxon>Eukaryota</taxon>
        <taxon>Metazoa</taxon>
        <taxon>Chordata</taxon>
        <taxon>Craniata</taxon>
        <taxon>Vertebrata</taxon>
        <taxon>Euteleostomi</taxon>
        <taxon>Actinopterygii</taxon>
        <taxon>Polypteriformes</taxon>
        <taxon>Polypteridae</taxon>
        <taxon>Erpetoichthys</taxon>
    </lineage>
</organism>
<dbReference type="Gene3D" id="4.10.400.10">
    <property type="entry name" value="Low-density Lipoprotein Receptor"/>
    <property type="match status" value="1"/>
</dbReference>
<dbReference type="Pfam" id="PF00057">
    <property type="entry name" value="Ldl_recept_a"/>
    <property type="match status" value="1"/>
</dbReference>
<dbReference type="PRINTS" id="PR00261">
    <property type="entry name" value="LDLRECEPTOR"/>
</dbReference>
<evidence type="ECO:0000256" key="1">
    <source>
        <dbReference type="ARBA" id="ARBA00023157"/>
    </source>
</evidence>
<dbReference type="Pfam" id="PF25241">
    <property type="entry name" value="LDLRAD1_C"/>
    <property type="match status" value="1"/>
</dbReference>
<proteinExistence type="predicted"/>
<evidence type="ECO:0000256" key="2">
    <source>
        <dbReference type="PROSITE-ProRule" id="PRU00124"/>
    </source>
</evidence>
<dbReference type="InterPro" id="IPR057430">
    <property type="entry name" value="LDLRAD1_C"/>
</dbReference>
<dbReference type="SUPFAM" id="SSF57424">
    <property type="entry name" value="LDL receptor-like module"/>
    <property type="match status" value="1"/>
</dbReference>
<reference evidence="4" key="1">
    <citation type="submission" date="2021-06" db="EMBL/GenBank/DDBJ databases">
        <authorList>
            <consortium name="Wellcome Sanger Institute Data Sharing"/>
        </authorList>
    </citation>
    <scope>NUCLEOTIDE SEQUENCE [LARGE SCALE GENOMIC DNA]</scope>
</reference>
<dbReference type="Ensembl" id="ENSECRT00000023495.1">
    <property type="protein sequence ID" value="ENSECRP00000023001.1"/>
    <property type="gene ID" value="ENSECRG00000015562.1"/>
</dbReference>
<evidence type="ECO:0000313" key="4">
    <source>
        <dbReference type="Ensembl" id="ENSECRP00000023001.1"/>
    </source>
</evidence>
<feature type="domain" description="LDLRAD1-like C-terminal" evidence="3">
    <location>
        <begin position="163"/>
        <end position="198"/>
    </location>
</feature>